<name>A0A4U9V2Q1_SERFO</name>
<gene>
    <name evidence="1" type="ORF">NCTC12965_04320</name>
</gene>
<dbReference type="EMBL" id="CABEEZ010000096">
    <property type="protein sequence ID" value="VTR39079.1"/>
    <property type="molecule type" value="Genomic_DNA"/>
</dbReference>
<reference evidence="1" key="1">
    <citation type="submission" date="2019-05" db="EMBL/GenBank/DDBJ databases">
        <authorList>
            <consortium name="Pathogen Informatics"/>
        </authorList>
    </citation>
    <scope>NUCLEOTIDE SEQUENCE [LARGE SCALE GENOMIC DNA]</scope>
    <source>
        <strain evidence="1">NCTC12965</strain>
    </source>
</reference>
<proteinExistence type="predicted"/>
<sequence>MKGFQPGSPAYNKMVGDMQRLDQVLRELQPVLRTLNDKSNALVFEAAGSNDPQPKKAKK</sequence>
<accession>A0A4U9V2Q1</accession>
<protein>
    <submittedName>
        <fullName evidence="1">Paraquat-inducible protein B</fullName>
    </submittedName>
</protein>
<organism evidence="1">
    <name type="scientific">Serratia fonticola</name>
    <dbReference type="NCBI Taxonomy" id="47917"/>
    <lineage>
        <taxon>Bacteria</taxon>
        <taxon>Pseudomonadati</taxon>
        <taxon>Pseudomonadota</taxon>
        <taxon>Gammaproteobacteria</taxon>
        <taxon>Enterobacterales</taxon>
        <taxon>Yersiniaceae</taxon>
        <taxon>Serratia</taxon>
    </lineage>
</organism>
<evidence type="ECO:0000313" key="1">
    <source>
        <dbReference type="EMBL" id="VTR39079.1"/>
    </source>
</evidence>
<dbReference type="AlphaFoldDB" id="A0A4U9V2Q1"/>